<dbReference type="Gene3D" id="1.10.10.60">
    <property type="entry name" value="Homeodomain-like"/>
    <property type="match status" value="1"/>
</dbReference>
<dbReference type="InterPro" id="IPR009057">
    <property type="entry name" value="Homeodomain-like_sf"/>
</dbReference>
<evidence type="ECO:0000259" key="4">
    <source>
        <dbReference type="PROSITE" id="PS01124"/>
    </source>
</evidence>
<dbReference type="RefSeq" id="WP_129331141.1">
    <property type="nucleotide sequence ID" value="NZ_SDVB01000170.1"/>
</dbReference>
<dbReference type="InterPro" id="IPR018060">
    <property type="entry name" value="HTH_AraC"/>
</dbReference>
<comment type="caution">
    <text evidence="5">The sequence shown here is derived from an EMBL/GenBank/DDBJ whole genome shotgun (WGS) entry which is preliminary data.</text>
</comment>
<dbReference type="SMART" id="SM00342">
    <property type="entry name" value="HTH_ARAC"/>
    <property type="match status" value="1"/>
</dbReference>
<gene>
    <name evidence="5" type="ORF">EUU22_05980</name>
</gene>
<keyword evidence="1" id="KW-0805">Transcription regulation</keyword>
<feature type="domain" description="HTH araC/xylS-type" evidence="4">
    <location>
        <begin position="199"/>
        <end position="300"/>
    </location>
</feature>
<dbReference type="OrthoDB" id="7285481at2"/>
<dbReference type="AlphaFoldDB" id="A0A4Q2TFQ5"/>
<dbReference type="PROSITE" id="PS00041">
    <property type="entry name" value="HTH_ARAC_FAMILY_1"/>
    <property type="match status" value="1"/>
</dbReference>
<dbReference type="PANTHER" id="PTHR46796:SF12">
    <property type="entry name" value="HTH-TYPE DNA-BINDING TRANSCRIPTIONAL ACTIVATOR EUTR"/>
    <property type="match status" value="1"/>
</dbReference>
<dbReference type="Proteomes" id="UP000291088">
    <property type="component" value="Unassembled WGS sequence"/>
</dbReference>
<keyword evidence="3" id="KW-0804">Transcription</keyword>
<organism evidence="5 6">
    <name type="scientific">Ciceribacter ferrooxidans</name>
    <dbReference type="NCBI Taxonomy" id="2509717"/>
    <lineage>
        <taxon>Bacteria</taxon>
        <taxon>Pseudomonadati</taxon>
        <taxon>Pseudomonadota</taxon>
        <taxon>Alphaproteobacteria</taxon>
        <taxon>Hyphomicrobiales</taxon>
        <taxon>Rhizobiaceae</taxon>
        <taxon>Ciceribacter</taxon>
    </lineage>
</organism>
<protein>
    <submittedName>
        <fullName evidence="5">Helix-turn-helix domain-containing protein</fullName>
    </submittedName>
</protein>
<dbReference type="GO" id="GO:0003700">
    <property type="term" value="F:DNA-binding transcription factor activity"/>
    <property type="evidence" value="ECO:0007669"/>
    <property type="project" value="InterPro"/>
</dbReference>
<evidence type="ECO:0000256" key="3">
    <source>
        <dbReference type="ARBA" id="ARBA00023163"/>
    </source>
</evidence>
<name>A0A4Q2TFQ5_9HYPH</name>
<dbReference type="PROSITE" id="PS01124">
    <property type="entry name" value="HTH_ARAC_FAMILY_2"/>
    <property type="match status" value="1"/>
</dbReference>
<evidence type="ECO:0000313" key="6">
    <source>
        <dbReference type="Proteomes" id="UP000291088"/>
    </source>
</evidence>
<sequence>MFYERQSLRDASEHDACDGEWVQSYRQVSRGTYGASFELMAVGDAVISRERIAPSVAQETRSPAGKLSFIFPITAQGGWRVNGHHETGTMVALRQGETELMTVVGEESDLISLTLPVEAIGLSIGGSAVRSRARSPTDEALGDWLACLLGFGALEGRPSADLERVLPDLLAERFLDFWAAFDDRSKGLTGRRASLDLFRRVERQIADDPGEPVTLPSLASQLDVPLERLRSAFLDAVGMPPSLWLRLARLDGARRDLLDPKSSPGDVSDIAMRWGFFHLGRFSGLYRTHYGETPVETLKRLDRASGRRP</sequence>
<keyword evidence="2" id="KW-0238">DNA-binding</keyword>
<reference evidence="5 6" key="1">
    <citation type="submission" date="2019-01" db="EMBL/GenBank/DDBJ databases">
        <authorList>
            <person name="Deng T."/>
        </authorList>
    </citation>
    <scope>NUCLEOTIDE SEQUENCE [LARGE SCALE GENOMIC DNA]</scope>
    <source>
        <strain evidence="5 6">F8825</strain>
    </source>
</reference>
<evidence type="ECO:0000256" key="1">
    <source>
        <dbReference type="ARBA" id="ARBA00023015"/>
    </source>
</evidence>
<evidence type="ECO:0000313" key="5">
    <source>
        <dbReference type="EMBL" id="RYC17530.1"/>
    </source>
</evidence>
<dbReference type="PANTHER" id="PTHR46796">
    <property type="entry name" value="HTH-TYPE TRANSCRIPTIONAL ACTIVATOR RHAS-RELATED"/>
    <property type="match status" value="1"/>
</dbReference>
<dbReference type="InterPro" id="IPR018062">
    <property type="entry name" value="HTH_AraC-typ_CS"/>
</dbReference>
<dbReference type="Pfam" id="PF12833">
    <property type="entry name" value="HTH_18"/>
    <property type="match status" value="1"/>
</dbReference>
<keyword evidence="6" id="KW-1185">Reference proteome</keyword>
<accession>A0A4Q2TFQ5</accession>
<dbReference type="EMBL" id="SDVB01000170">
    <property type="protein sequence ID" value="RYC17530.1"/>
    <property type="molecule type" value="Genomic_DNA"/>
</dbReference>
<dbReference type="InterPro" id="IPR050204">
    <property type="entry name" value="AraC_XylS_family_regulators"/>
</dbReference>
<proteinExistence type="predicted"/>
<dbReference type="GO" id="GO:0043565">
    <property type="term" value="F:sequence-specific DNA binding"/>
    <property type="evidence" value="ECO:0007669"/>
    <property type="project" value="InterPro"/>
</dbReference>
<evidence type="ECO:0000256" key="2">
    <source>
        <dbReference type="ARBA" id="ARBA00023125"/>
    </source>
</evidence>
<dbReference type="SUPFAM" id="SSF46689">
    <property type="entry name" value="Homeodomain-like"/>
    <property type="match status" value="1"/>
</dbReference>